<dbReference type="Proteomes" id="UP001162156">
    <property type="component" value="Unassembled WGS sequence"/>
</dbReference>
<keyword evidence="1" id="KW-0472">Membrane</keyword>
<accession>A0AAV8YIZ8</accession>
<reference evidence="2" key="1">
    <citation type="journal article" date="2023" name="Insect Mol. Biol.">
        <title>Genome sequencing provides insights into the evolution of gene families encoding plant cell wall-degrading enzymes in longhorned beetles.</title>
        <authorList>
            <person name="Shin N.R."/>
            <person name="Okamura Y."/>
            <person name="Kirsch R."/>
            <person name="Pauchet Y."/>
        </authorList>
    </citation>
    <scope>NUCLEOTIDE SEQUENCE</scope>
    <source>
        <strain evidence="2">RBIC_L_NR</strain>
    </source>
</reference>
<keyword evidence="1" id="KW-0812">Transmembrane</keyword>
<keyword evidence="1" id="KW-1133">Transmembrane helix</keyword>
<dbReference type="AlphaFoldDB" id="A0AAV8YIZ8"/>
<comment type="caution">
    <text evidence="2">The sequence shown here is derived from an EMBL/GenBank/DDBJ whole genome shotgun (WGS) entry which is preliminary data.</text>
</comment>
<dbReference type="EMBL" id="JANEYF010002140">
    <property type="protein sequence ID" value="KAJ8950905.1"/>
    <property type="molecule type" value="Genomic_DNA"/>
</dbReference>
<gene>
    <name evidence="2" type="ORF">NQ314_007762</name>
</gene>
<evidence type="ECO:0000313" key="2">
    <source>
        <dbReference type="EMBL" id="KAJ8950905.1"/>
    </source>
</evidence>
<feature type="transmembrane region" description="Helical" evidence="1">
    <location>
        <begin position="6"/>
        <end position="27"/>
    </location>
</feature>
<organism evidence="2 3">
    <name type="scientific">Rhamnusium bicolor</name>
    <dbReference type="NCBI Taxonomy" id="1586634"/>
    <lineage>
        <taxon>Eukaryota</taxon>
        <taxon>Metazoa</taxon>
        <taxon>Ecdysozoa</taxon>
        <taxon>Arthropoda</taxon>
        <taxon>Hexapoda</taxon>
        <taxon>Insecta</taxon>
        <taxon>Pterygota</taxon>
        <taxon>Neoptera</taxon>
        <taxon>Endopterygota</taxon>
        <taxon>Coleoptera</taxon>
        <taxon>Polyphaga</taxon>
        <taxon>Cucujiformia</taxon>
        <taxon>Chrysomeloidea</taxon>
        <taxon>Cerambycidae</taxon>
        <taxon>Lepturinae</taxon>
        <taxon>Rhagiini</taxon>
        <taxon>Rhamnusium</taxon>
    </lineage>
</organism>
<evidence type="ECO:0000256" key="1">
    <source>
        <dbReference type="SAM" id="Phobius"/>
    </source>
</evidence>
<evidence type="ECO:0000313" key="3">
    <source>
        <dbReference type="Proteomes" id="UP001162156"/>
    </source>
</evidence>
<keyword evidence="3" id="KW-1185">Reference proteome</keyword>
<sequence length="126" mass="14777">MYLCVLVSILTELSIFVAFDWFLIVYFKAIMENILQNVFQHRNPDGIDHNVIRGIILHDIFDIDNPQEENARDNILLRPVFNLENIDDRDVKLNFRFDRDDIPRLCLALRIPELITTQSGYQATGK</sequence>
<protein>
    <submittedName>
        <fullName evidence="2">Uncharacterized protein</fullName>
    </submittedName>
</protein>
<proteinExistence type="predicted"/>
<name>A0AAV8YIZ8_9CUCU</name>